<gene>
    <name evidence="3" type="ORF">UFOPK1433_00861</name>
</gene>
<evidence type="ECO:0000259" key="2">
    <source>
        <dbReference type="Pfam" id="PF00156"/>
    </source>
</evidence>
<evidence type="ECO:0000256" key="1">
    <source>
        <dbReference type="ARBA" id="ARBA00008007"/>
    </source>
</evidence>
<protein>
    <submittedName>
        <fullName evidence="3">Unannotated protein</fullName>
    </submittedName>
</protein>
<organism evidence="3">
    <name type="scientific">freshwater metagenome</name>
    <dbReference type="NCBI Taxonomy" id="449393"/>
    <lineage>
        <taxon>unclassified sequences</taxon>
        <taxon>metagenomes</taxon>
        <taxon>ecological metagenomes</taxon>
    </lineage>
</organism>
<comment type="similarity">
    <text evidence="1">Belongs to the ComF/GntX family.</text>
</comment>
<dbReference type="PANTHER" id="PTHR47505">
    <property type="entry name" value="DNA UTILIZATION PROTEIN YHGH"/>
    <property type="match status" value="1"/>
</dbReference>
<dbReference type="Pfam" id="PF00156">
    <property type="entry name" value="Pribosyltran"/>
    <property type="match status" value="1"/>
</dbReference>
<dbReference type="EMBL" id="CAEZSN010000097">
    <property type="protein sequence ID" value="CAB4546986.1"/>
    <property type="molecule type" value="Genomic_DNA"/>
</dbReference>
<dbReference type="PANTHER" id="PTHR47505:SF1">
    <property type="entry name" value="DNA UTILIZATION PROTEIN YHGH"/>
    <property type="match status" value="1"/>
</dbReference>
<dbReference type="AlphaFoldDB" id="A0A6J6C6X5"/>
<evidence type="ECO:0000313" key="3">
    <source>
        <dbReference type="EMBL" id="CAB4546986.1"/>
    </source>
</evidence>
<proteinExistence type="inferred from homology"/>
<dbReference type="InterPro" id="IPR000836">
    <property type="entry name" value="PRTase_dom"/>
</dbReference>
<dbReference type="SUPFAM" id="SSF53271">
    <property type="entry name" value="PRTase-like"/>
    <property type="match status" value="1"/>
</dbReference>
<dbReference type="InterPro" id="IPR051910">
    <property type="entry name" value="ComF/GntX_DNA_util-trans"/>
</dbReference>
<dbReference type="CDD" id="cd06223">
    <property type="entry name" value="PRTases_typeI"/>
    <property type="match status" value="1"/>
</dbReference>
<dbReference type="Gene3D" id="3.40.50.2020">
    <property type="match status" value="1"/>
</dbReference>
<name>A0A6J6C6X5_9ZZZZ</name>
<dbReference type="InterPro" id="IPR029057">
    <property type="entry name" value="PRTase-like"/>
</dbReference>
<accession>A0A6J6C6X5</accession>
<feature type="domain" description="Phosphoribosyltransferase" evidence="2">
    <location>
        <begin position="57"/>
        <end position="155"/>
    </location>
</feature>
<reference evidence="3" key="1">
    <citation type="submission" date="2020-05" db="EMBL/GenBank/DDBJ databases">
        <authorList>
            <person name="Chiriac C."/>
            <person name="Salcher M."/>
            <person name="Ghai R."/>
            <person name="Kavagutti S V."/>
        </authorList>
    </citation>
    <scope>NUCLEOTIDE SEQUENCE</scope>
</reference>
<sequence>MSYNTEAKLLLRSFKELGESSLGKLIAECMIPLLSCFEEIPTRLVAVPSNFKTLRARGYNPAEVIAREISSHPGAPPFANLIWRTRETSDQSKLSPSQRAANQQGSMLAKVGIEKIVLIDDVVTTGATLQSATTALKNAGHSVVGFLTFAETEAKRCNLTTQASFPADGGTSWN</sequence>